<sequence length="759" mass="87750">METYIIKKTYNEGCVPVRESDKERGLLEDGRMSGSSMVGSVDNTDEYMDRNLLTAESLLDSKIDNMYKLIKEIKDEIIGKEVIRKVIYEELHKVRQEMQLWKTTELKLIISEVVKKEIQEARNIVPGSSTELGVVNTGTYSGAVKNEQVGITKMKRVTRGAVVVACENKTQADKLKEEVEKDLGGKYVIQSPMKKRLKLRIVDVDKEDYENEQDFWRKIKDQNGLKNDISGKIIHKLTKERSRGVVIIAERLVRMYILNDNVIVLGDFNVDMKVKNHIQKKLIKAMNTVGLRQLVTEATRVAISSETIIDLVFSNLEVDIEVCHEPKITDHSTVVLYWNRNEIEKKSKLIVRRDYKCMDVEEFKRMISAQLNVMDGDSIELVANSAINVIVNSLDKVAPRKAIVLKEKWKGKQWFSGNVYCLAKQRDTAYRVARISKNVNDWELFRQLRNKVVDECRKAKREYLEEKLDKNRKDPKQMWRSLKEIMKGSSYNNEYKEIRYGDDIISNVEEMANKFNCYFVNSVKQLRIDSSEDGPKNNIIRHENNTFEVFKEIGIQWLYRVVSRLANKAGTEEGITVEIMKLVVEAAGEKVCHILNRSLEEGRFPNEWKEATVVPVPKVQGTINIEKFRPINKLPVYEKILEIMVHSQLVEYLESNDILKECQSGFRTKHSCETVLQWVISSWKKIIGEGKMIGVIFLDLKRAFELVDREILINKLQWYGIKGTVLNWFASYLDNRTQKVKFNGILSEAIKLDLGVPQG</sequence>
<dbReference type="SUPFAM" id="SSF56219">
    <property type="entry name" value="DNase I-like"/>
    <property type="match status" value="1"/>
</dbReference>
<dbReference type="EMBL" id="LBMM01013788">
    <property type="protein sequence ID" value="KMQ85478.1"/>
    <property type="molecule type" value="Genomic_DNA"/>
</dbReference>
<evidence type="ECO:0000313" key="2">
    <source>
        <dbReference type="EMBL" id="KMQ85478.1"/>
    </source>
</evidence>
<dbReference type="GO" id="GO:0003964">
    <property type="term" value="F:RNA-directed DNA polymerase activity"/>
    <property type="evidence" value="ECO:0007669"/>
    <property type="project" value="UniProtKB-KW"/>
</dbReference>
<evidence type="ECO:0000259" key="1">
    <source>
        <dbReference type="PROSITE" id="PS50878"/>
    </source>
</evidence>
<accession>A0A0J7K4U1</accession>
<keyword evidence="2" id="KW-0808">Transferase</keyword>
<dbReference type="PaxDb" id="67767-A0A0J7K4U1"/>
<evidence type="ECO:0000313" key="3">
    <source>
        <dbReference type="Proteomes" id="UP000036403"/>
    </source>
</evidence>
<feature type="domain" description="Reverse transcriptase" evidence="1">
    <location>
        <begin position="597"/>
        <end position="759"/>
    </location>
</feature>
<dbReference type="PROSITE" id="PS50878">
    <property type="entry name" value="RT_POL"/>
    <property type="match status" value="1"/>
</dbReference>
<comment type="caution">
    <text evidence="2">The sequence shown here is derived from an EMBL/GenBank/DDBJ whole genome shotgun (WGS) entry which is preliminary data.</text>
</comment>
<dbReference type="Proteomes" id="UP000036403">
    <property type="component" value="Unassembled WGS sequence"/>
</dbReference>
<keyword evidence="2" id="KW-0695">RNA-directed DNA polymerase</keyword>
<dbReference type="PANTHER" id="PTHR47510">
    <property type="entry name" value="REVERSE TRANSCRIPTASE DOMAIN-CONTAINING PROTEIN"/>
    <property type="match status" value="1"/>
</dbReference>
<dbReference type="Pfam" id="PF00078">
    <property type="entry name" value="RVT_1"/>
    <property type="match status" value="1"/>
</dbReference>
<proteinExistence type="predicted"/>
<dbReference type="InterPro" id="IPR036691">
    <property type="entry name" value="Endo/exonu/phosph_ase_sf"/>
</dbReference>
<dbReference type="Gene3D" id="3.60.10.10">
    <property type="entry name" value="Endonuclease/exonuclease/phosphatase"/>
    <property type="match status" value="1"/>
</dbReference>
<dbReference type="InterPro" id="IPR000477">
    <property type="entry name" value="RT_dom"/>
</dbReference>
<dbReference type="PANTHER" id="PTHR47510:SF3">
    <property type="entry name" value="ENDO_EXONUCLEASE_PHOSPHATASE DOMAIN-CONTAINING PROTEIN"/>
    <property type="match status" value="1"/>
</dbReference>
<dbReference type="STRING" id="67767.A0A0J7K4U1"/>
<organism evidence="2 3">
    <name type="scientific">Lasius niger</name>
    <name type="common">Black garden ant</name>
    <dbReference type="NCBI Taxonomy" id="67767"/>
    <lineage>
        <taxon>Eukaryota</taxon>
        <taxon>Metazoa</taxon>
        <taxon>Ecdysozoa</taxon>
        <taxon>Arthropoda</taxon>
        <taxon>Hexapoda</taxon>
        <taxon>Insecta</taxon>
        <taxon>Pterygota</taxon>
        <taxon>Neoptera</taxon>
        <taxon>Endopterygota</taxon>
        <taxon>Hymenoptera</taxon>
        <taxon>Apocrita</taxon>
        <taxon>Aculeata</taxon>
        <taxon>Formicoidea</taxon>
        <taxon>Formicidae</taxon>
        <taxon>Formicinae</taxon>
        <taxon>Lasius</taxon>
        <taxon>Lasius</taxon>
    </lineage>
</organism>
<gene>
    <name evidence="2" type="ORF">RF55_15954</name>
</gene>
<dbReference type="AlphaFoldDB" id="A0A0J7K4U1"/>
<protein>
    <submittedName>
        <fullName evidence="2">Rna-directed dna polymerase from mobile element jockey-like protein</fullName>
    </submittedName>
</protein>
<feature type="non-terminal residue" evidence="2">
    <location>
        <position position="759"/>
    </location>
</feature>
<name>A0A0J7K4U1_LASNI</name>
<keyword evidence="2" id="KW-0548">Nucleotidyltransferase</keyword>
<reference evidence="2 3" key="1">
    <citation type="submission" date="2015-04" db="EMBL/GenBank/DDBJ databases">
        <title>Lasius niger genome sequencing.</title>
        <authorList>
            <person name="Konorov E.A."/>
            <person name="Nikitin M.A."/>
            <person name="Kirill M.V."/>
            <person name="Chang P."/>
        </authorList>
    </citation>
    <scope>NUCLEOTIDE SEQUENCE [LARGE SCALE GENOMIC DNA]</scope>
    <source>
        <tissue evidence="2">Whole</tissue>
    </source>
</reference>
<keyword evidence="3" id="KW-1185">Reference proteome</keyword>
<dbReference type="OrthoDB" id="7634906at2759"/>